<accession>A0A133USP5</accession>
<keyword evidence="2" id="KW-1185">Reference proteome</keyword>
<dbReference type="Proteomes" id="UP000070414">
    <property type="component" value="Unassembled WGS sequence"/>
</dbReference>
<sequence>MKAKLVTYRTEKLNKSEKSKLSKKLYGYTDKSHHGKYVYDREGLLDKTKHIKIYKNTFIVPIENWAPIKKELKKRKANIKTWDIVLLEDL</sequence>
<gene>
    <name evidence="1" type="ORF">AKJ38_01865</name>
</gene>
<dbReference type="AlphaFoldDB" id="A0A133USP5"/>
<evidence type="ECO:0000313" key="1">
    <source>
        <dbReference type="EMBL" id="KXA97136.1"/>
    </source>
</evidence>
<reference evidence="1 2" key="1">
    <citation type="journal article" date="2016" name="Sci. Rep.">
        <title>Metabolic traits of an uncultured archaeal lineage -MSBL1- from brine pools of the Red Sea.</title>
        <authorList>
            <person name="Mwirichia R."/>
            <person name="Alam I."/>
            <person name="Rashid M."/>
            <person name="Vinu M."/>
            <person name="Ba-Alawi W."/>
            <person name="Anthony Kamau A."/>
            <person name="Kamanda Ngugi D."/>
            <person name="Goker M."/>
            <person name="Klenk H.P."/>
            <person name="Bajic V."/>
            <person name="Stingl U."/>
        </authorList>
    </citation>
    <scope>NUCLEOTIDE SEQUENCE [LARGE SCALE GENOMIC DNA]</scope>
    <source>
        <strain evidence="1">SCGC-AAA259I14</strain>
    </source>
</reference>
<proteinExistence type="predicted"/>
<protein>
    <submittedName>
        <fullName evidence="1">Uncharacterized protein</fullName>
    </submittedName>
</protein>
<evidence type="ECO:0000313" key="2">
    <source>
        <dbReference type="Proteomes" id="UP000070414"/>
    </source>
</evidence>
<comment type="caution">
    <text evidence="1">The sequence shown here is derived from an EMBL/GenBank/DDBJ whole genome shotgun (WGS) entry which is preliminary data.</text>
</comment>
<organism evidence="1 2">
    <name type="scientific">candidate division MSBL1 archaeon SCGC-AAA259I14</name>
    <dbReference type="NCBI Taxonomy" id="1698268"/>
    <lineage>
        <taxon>Archaea</taxon>
        <taxon>Methanobacteriati</taxon>
        <taxon>Methanobacteriota</taxon>
        <taxon>candidate division MSBL1</taxon>
    </lineage>
</organism>
<name>A0A133USP5_9EURY</name>
<dbReference type="EMBL" id="LHXS01000025">
    <property type="protein sequence ID" value="KXA97136.1"/>
    <property type="molecule type" value="Genomic_DNA"/>
</dbReference>